<gene>
    <name evidence="3" type="ORF">FNYG_09899</name>
</gene>
<evidence type="ECO:0000313" key="4">
    <source>
        <dbReference type="Proteomes" id="UP000236664"/>
    </source>
</evidence>
<dbReference type="OrthoDB" id="5106184at2759"/>
<protein>
    <recommendedName>
        <fullName evidence="2">Apple domain-containing protein</fullName>
    </recommendedName>
</protein>
<feature type="chain" id="PRO_5014388237" description="Apple domain-containing protein" evidence="1">
    <location>
        <begin position="20"/>
        <end position="232"/>
    </location>
</feature>
<evidence type="ECO:0000313" key="3">
    <source>
        <dbReference type="EMBL" id="PNP76795.1"/>
    </source>
</evidence>
<dbReference type="Proteomes" id="UP000236664">
    <property type="component" value="Unassembled WGS sequence"/>
</dbReference>
<name>A0A2K0W3D4_GIBNY</name>
<dbReference type="AlphaFoldDB" id="A0A2K0W3D4"/>
<dbReference type="EMBL" id="MTQA01000139">
    <property type="protein sequence ID" value="PNP76795.1"/>
    <property type="molecule type" value="Genomic_DNA"/>
</dbReference>
<dbReference type="Pfam" id="PF00024">
    <property type="entry name" value="PAN_1"/>
    <property type="match status" value="1"/>
</dbReference>
<proteinExistence type="predicted"/>
<feature type="domain" description="Apple" evidence="2">
    <location>
        <begin position="165"/>
        <end position="216"/>
    </location>
</feature>
<organism evidence="3 4">
    <name type="scientific">Gibberella nygamai</name>
    <name type="common">Bean root rot disease fungus</name>
    <name type="synonym">Fusarium nygamai</name>
    <dbReference type="NCBI Taxonomy" id="42673"/>
    <lineage>
        <taxon>Eukaryota</taxon>
        <taxon>Fungi</taxon>
        <taxon>Dikarya</taxon>
        <taxon>Ascomycota</taxon>
        <taxon>Pezizomycotina</taxon>
        <taxon>Sordariomycetes</taxon>
        <taxon>Hypocreomycetidae</taxon>
        <taxon>Hypocreales</taxon>
        <taxon>Nectriaceae</taxon>
        <taxon>Fusarium</taxon>
        <taxon>Fusarium fujikuroi species complex</taxon>
    </lineage>
</organism>
<feature type="signal peptide" evidence="1">
    <location>
        <begin position="1"/>
        <end position="19"/>
    </location>
</feature>
<keyword evidence="4" id="KW-1185">Reference proteome</keyword>
<dbReference type="InterPro" id="IPR003609">
    <property type="entry name" value="Pan_app"/>
</dbReference>
<evidence type="ECO:0000259" key="2">
    <source>
        <dbReference type="Pfam" id="PF00024"/>
    </source>
</evidence>
<keyword evidence="1" id="KW-0732">Signal</keyword>
<evidence type="ECO:0000256" key="1">
    <source>
        <dbReference type="SAM" id="SignalP"/>
    </source>
</evidence>
<comment type="caution">
    <text evidence="3">The sequence shown here is derived from an EMBL/GenBank/DDBJ whole genome shotgun (WGS) entry which is preliminary data.</text>
</comment>
<sequence>MVQYKSLLVALGAASVVVAGPCKPSTTNPVLSTTTTAMEETDGIETSTVSGTTAVDTTTVSHDPTTIATTTTAIEQTSSTEASAIVDTTIVDTSTVSHDTTTIEATTTTEADTTTTAALTTTTAEADATTTTTVAETTTTAPCAAAPTACGIYGYFVTGNTLQYITSPGTKDTAKDCVQACADYPGCDVANYYYQAANGYEKDTCEFFKGTVKTDGQQTPYQWYQVCCLADM</sequence>
<accession>A0A2K0W3D4</accession>
<reference evidence="3 4" key="1">
    <citation type="submission" date="2017-06" db="EMBL/GenBank/DDBJ databases">
        <title>Genome of Fusarium nygamai isolate CS10214.</title>
        <authorList>
            <person name="Gardiner D.M."/>
            <person name="Obanor F."/>
            <person name="Kazan K."/>
        </authorList>
    </citation>
    <scope>NUCLEOTIDE SEQUENCE [LARGE SCALE GENOMIC DNA]</scope>
    <source>
        <strain evidence="3 4">CS10214</strain>
    </source>
</reference>